<proteinExistence type="inferred from homology"/>
<feature type="compositionally biased region" description="Polar residues" evidence="2">
    <location>
        <begin position="1"/>
        <end position="10"/>
    </location>
</feature>
<dbReference type="Pfam" id="PF14214">
    <property type="entry name" value="Helitron_like_N"/>
    <property type="match status" value="1"/>
</dbReference>
<dbReference type="CDD" id="cd18809">
    <property type="entry name" value="SF1_C_RecD"/>
    <property type="match status" value="1"/>
</dbReference>
<name>A0A8H7UP69_9FUNG</name>
<dbReference type="InterPro" id="IPR025476">
    <property type="entry name" value="Helitron_helicase-like"/>
</dbReference>
<dbReference type="GO" id="GO:0006310">
    <property type="term" value="P:DNA recombination"/>
    <property type="evidence" value="ECO:0007669"/>
    <property type="project" value="UniProtKB-KW"/>
</dbReference>
<feature type="region of interest" description="Disordered" evidence="2">
    <location>
        <begin position="1"/>
        <end position="53"/>
    </location>
</feature>
<dbReference type="OrthoDB" id="1075553at2759"/>
<keyword evidence="1" id="KW-0347">Helicase</keyword>
<dbReference type="PANTHER" id="PTHR10492">
    <property type="match status" value="1"/>
</dbReference>
<evidence type="ECO:0000313" key="7">
    <source>
        <dbReference type="Proteomes" id="UP000603453"/>
    </source>
</evidence>
<evidence type="ECO:0000256" key="2">
    <source>
        <dbReference type="SAM" id="MobiDB-lite"/>
    </source>
</evidence>
<evidence type="ECO:0000259" key="4">
    <source>
        <dbReference type="Pfam" id="PF14214"/>
    </source>
</evidence>
<dbReference type="GO" id="GO:0016787">
    <property type="term" value="F:hydrolase activity"/>
    <property type="evidence" value="ECO:0007669"/>
    <property type="project" value="UniProtKB-KW"/>
</dbReference>
<dbReference type="InterPro" id="IPR027417">
    <property type="entry name" value="P-loop_NTPase"/>
</dbReference>
<keyword evidence="1" id="KW-0233">DNA recombination</keyword>
<evidence type="ECO:0000259" key="3">
    <source>
        <dbReference type="Pfam" id="PF05970"/>
    </source>
</evidence>
<protein>
    <recommendedName>
        <fullName evidence="1">ATP-dependent DNA helicase</fullName>
        <ecNumber evidence="1">5.6.2.3</ecNumber>
    </recommendedName>
</protein>
<dbReference type="Pfam" id="PF05970">
    <property type="entry name" value="PIF1"/>
    <property type="match status" value="1"/>
</dbReference>
<evidence type="ECO:0000313" key="6">
    <source>
        <dbReference type="EMBL" id="KAG2193371.1"/>
    </source>
</evidence>
<feature type="domain" description="DNA helicase Pif1-like 2B" evidence="5">
    <location>
        <begin position="1375"/>
        <end position="1418"/>
    </location>
</feature>
<keyword evidence="1" id="KW-0227">DNA damage</keyword>
<feature type="domain" description="DNA helicase Pif1-like DEAD-box helicase" evidence="3">
    <location>
        <begin position="1051"/>
        <end position="1280"/>
    </location>
</feature>
<evidence type="ECO:0000256" key="1">
    <source>
        <dbReference type="RuleBase" id="RU363044"/>
    </source>
</evidence>
<dbReference type="InterPro" id="IPR010285">
    <property type="entry name" value="DNA_helicase_pif1-like_DEAD"/>
</dbReference>
<keyword evidence="1" id="KW-0234">DNA repair</keyword>
<dbReference type="GO" id="GO:0043139">
    <property type="term" value="F:5'-3' DNA helicase activity"/>
    <property type="evidence" value="ECO:0007669"/>
    <property type="project" value="UniProtKB-EC"/>
</dbReference>
<comment type="similarity">
    <text evidence="1">Belongs to the helicase family.</text>
</comment>
<feature type="domain" description="Helitron helicase-like" evidence="4">
    <location>
        <begin position="399"/>
        <end position="578"/>
    </location>
</feature>
<reference evidence="6" key="1">
    <citation type="submission" date="2020-12" db="EMBL/GenBank/DDBJ databases">
        <title>Metabolic potential, ecology and presence of endohyphal bacteria is reflected in genomic diversity of Mucoromycotina.</title>
        <authorList>
            <person name="Muszewska A."/>
            <person name="Okrasinska A."/>
            <person name="Steczkiewicz K."/>
            <person name="Drgas O."/>
            <person name="Orlowska M."/>
            <person name="Perlinska-Lenart U."/>
            <person name="Aleksandrzak-Piekarczyk T."/>
            <person name="Szatraj K."/>
            <person name="Zielenkiewicz U."/>
            <person name="Pilsyk S."/>
            <person name="Malc E."/>
            <person name="Mieczkowski P."/>
            <person name="Kruszewska J.S."/>
            <person name="Biernat P."/>
            <person name="Pawlowska J."/>
        </authorList>
    </citation>
    <scope>NUCLEOTIDE SEQUENCE</scope>
    <source>
        <strain evidence="6">WA0000017839</strain>
    </source>
</reference>
<organism evidence="6 7">
    <name type="scientific">Mucor saturninus</name>
    <dbReference type="NCBI Taxonomy" id="64648"/>
    <lineage>
        <taxon>Eukaryota</taxon>
        <taxon>Fungi</taxon>
        <taxon>Fungi incertae sedis</taxon>
        <taxon>Mucoromycota</taxon>
        <taxon>Mucoromycotina</taxon>
        <taxon>Mucoromycetes</taxon>
        <taxon>Mucorales</taxon>
        <taxon>Mucorineae</taxon>
        <taxon>Mucoraceae</taxon>
        <taxon>Mucor</taxon>
    </lineage>
</organism>
<evidence type="ECO:0000259" key="5">
    <source>
        <dbReference type="Pfam" id="PF21530"/>
    </source>
</evidence>
<keyword evidence="7" id="KW-1185">Reference proteome</keyword>
<dbReference type="Proteomes" id="UP000603453">
    <property type="component" value="Unassembled WGS sequence"/>
</dbReference>
<dbReference type="Gene3D" id="3.40.50.300">
    <property type="entry name" value="P-loop containing nucleotide triphosphate hydrolases"/>
    <property type="match status" value="2"/>
</dbReference>
<keyword evidence="1" id="KW-0067">ATP-binding</keyword>
<dbReference type="Gene3D" id="4.10.60.10">
    <property type="entry name" value="Zinc finger, CCHC-type"/>
    <property type="match status" value="1"/>
</dbReference>
<dbReference type="InterPro" id="IPR049163">
    <property type="entry name" value="Pif1-like_2B_dom"/>
</dbReference>
<comment type="catalytic activity">
    <reaction evidence="1">
        <text>ATP + H2O = ADP + phosphate + H(+)</text>
        <dbReference type="Rhea" id="RHEA:13065"/>
        <dbReference type="ChEBI" id="CHEBI:15377"/>
        <dbReference type="ChEBI" id="CHEBI:15378"/>
        <dbReference type="ChEBI" id="CHEBI:30616"/>
        <dbReference type="ChEBI" id="CHEBI:43474"/>
        <dbReference type="ChEBI" id="CHEBI:456216"/>
        <dbReference type="EC" id="5.6.2.3"/>
    </reaction>
</comment>
<sequence>MSNNSVNCASCGQEGHSRRSHRDCPLNPVNLNTNVPSSVNNNDNAQNNSTSIPEDMEVNEPELISTHEPVQGRIVRCSTCQQLGHWRRTSLLCPMNSNRANHTLNQAKQTEILPSRHCLGRMSTMCSECNAFMWVEERSEGGIHTARFQLCCGLGKYKVTPFHPTPGLISNLLRGNDQRSKEFKKHIRSYNNSLSFTSMGVNLDESVQNSRGGAYAFRIHGSIYHRIGSLLPSNNVAPAFAQIYVFDAEHEIENRHRVASHVDINTLGDLQTLMHDINPIVRDFKTMNQYLIENPNHVADVAMIFQAEGVPDPRRYNSPINSTEVGILILGSDNRQEGDEIRVRDVIIRPQNQGQLKSINELNQVYDPMSYALIFPTGQSGWHKSCVSESGLKVTTMQFYSFHLMFRSCGHDLHLYGKLFHQFIVDMYAKIEQFRLNFIRHNQSSLRTELYRGLQDAVAHDDNDMSSLGRKIILPSSFIGGPRHMSQLYQDAISIVRRFGKPDFFITFTCNPTWPEIQNELLYGQTAADRPDLCARVFRLKYKSLLKDITKDHILGVVVGYVGVIEFQKRGLPHAHMLFIVKPEDRPRTTGDFDKIISAEIPNEELHPLAYHTVTKNMMHGPCGALNPSAICMKDGKCSKGYPKKFTPATTTAESGYPIYRRRRDGRSITKANGIALDNIWVVPHNIYLCTKYDAHINVEICNTVSAVKYLYKYVYKGHDRASVQVSSDGQQNSLICQDEINRFIDARYVSAPEAIWRIFGFSLHKEFPAHQRLTIHLPGQEMVYFSEDANLGDVLANAASKDTTLTAWFNINRTDPDANQYLYHEFPEYYTWLKSETVWRKRQRGFNQIIGRIYSVSPKESEKYFLRLLLNYVRGAKSFEDVRTFDGVVHETFQAAARAKGLLADDEQWDLCLRESATFQSPIMLRRLFVTILIFCEPSSPFQLGNTHKDSLSDDYVLAQRRLLPDVTSVLADAMKEEAYGNCLLDLNEMLDLNNIKINDFAGFCLPSVDTRYGNSGRGFEGMSRLEREQRELCLEAERSMIDPAELPFNSDQRTVFETVMDLVESEKTYGNSRFHFINNLYFLDGPGGTGKTFIFNALLQAVRRKNCIALSVAVSGTASLLLKGGRTAHSRFGIPLHCNQASMCFLKPRSNNAALIASSSIVVWDEASMISRDVLETVDRSFRDIMKHHDSRLGRVPFGGKLIIFGGDFRQVLPVVPKGTKDDIIQACMITSHLWRHIKQLRLSLNMRVQQAQSVHSFESAQELQEFSSFLLSIGKGIYPVHPNTNNIIQIPDQMVLPESSIDHLCSHVYNNFENANDVASSSLMSRAILTPTNAFVSHVNDHVLEKFPGEYTIFLSTDTALSDNDALILPPEFMNSLECGSLPPHELKLKIGSPIMMLRNLAPAQGVCNGTRLICKAFLQHVIQAEVATGPYEGNIFLIPRITLCSTVEQVGVEFKRCQFPIRPAFAMTINKSQGQTLDSVGLYLPTPVFSHGQLYVALSRVKKPSDIRISIPKEISTIEGEEGSYTSNVVYTEIFRN</sequence>
<dbReference type="GO" id="GO:0006281">
    <property type="term" value="P:DNA repair"/>
    <property type="evidence" value="ECO:0007669"/>
    <property type="project" value="UniProtKB-KW"/>
</dbReference>
<dbReference type="EC" id="5.6.2.3" evidence="1"/>
<comment type="cofactor">
    <cofactor evidence="1">
        <name>Mg(2+)</name>
        <dbReference type="ChEBI" id="CHEBI:18420"/>
    </cofactor>
</comment>
<feature type="compositionally biased region" description="Low complexity" evidence="2">
    <location>
        <begin position="25"/>
        <end position="51"/>
    </location>
</feature>
<dbReference type="SUPFAM" id="SSF52540">
    <property type="entry name" value="P-loop containing nucleoside triphosphate hydrolases"/>
    <property type="match status" value="2"/>
</dbReference>
<gene>
    <name evidence="6" type="ORF">INT47_001028</name>
</gene>
<keyword evidence="1" id="KW-0547">Nucleotide-binding</keyword>
<keyword evidence="1" id="KW-0378">Hydrolase</keyword>
<accession>A0A8H7UP69</accession>
<dbReference type="Pfam" id="PF21530">
    <property type="entry name" value="Pif1_2B_dom"/>
    <property type="match status" value="1"/>
</dbReference>
<dbReference type="PANTHER" id="PTHR10492:SF57">
    <property type="entry name" value="ATP-DEPENDENT DNA HELICASE"/>
    <property type="match status" value="1"/>
</dbReference>
<dbReference type="EMBL" id="JAEPRD010000236">
    <property type="protein sequence ID" value="KAG2193371.1"/>
    <property type="molecule type" value="Genomic_DNA"/>
</dbReference>
<dbReference type="GO" id="GO:0000723">
    <property type="term" value="P:telomere maintenance"/>
    <property type="evidence" value="ECO:0007669"/>
    <property type="project" value="InterPro"/>
</dbReference>
<comment type="caution">
    <text evidence="6">The sequence shown here is derived from an EMBL/GenBank/DDBJ whole genome shotgun (WGS) entry which is preliminary data.</text>
</comment>
<dbReference type="GO" id="GO:0005524">
    <property type="term" value="F:ATP binding"/>
    <property type="evidence" value="ECO:0007669"/>
    <property type="project" value="UniProtKB-KW"/>
</dbReference>